<dbReference type="EMBL" id="PGFE01000004">
    <property type="protein sequence ID" value="PJJ69864.1"/>
    <property type="molecule type" value="Genomic_DNA"/>
</dbReference>
<feature type="region of interest" description="Disordered" evidence="1">
    <location>
        <begin position="1"/>
        <end position="29"/>
    </location>
</feature>
<protein>
    <submittedName>
        <fullName evidence="2">Uncharacterized protein</fullName>
    </submittedName>
</protein>
<name>A0A2M9CD56_9CELL</name>
<comment type="caution">
    <text evidence="2">The sequence shown here is derived from an EMBL/GenBank/DDBJ whole genome shotgun (WGS) entry which is preliminary data.</text>
</comment>
<dbReference type="AlphaFoldDB" id="A0A2M9CD56"/>
<dbReference type="Proteomes" id="UP000231693">
    <property type="component" value="Unassembled WGS sequence"/>
</dbReference>
<reference evidence="2 3" key="1">
    <citation type="submission" date="2017-11" db="EMBL/GenBank/DDBJ databases">
        <title>Genomic Encyclopedia of Archaeal and Bacterial Type Strains, Phase II (KMG-II): From Individual Species to Whole Genera.</title>
        <authorList>
            <person name="Goeker M."/>
        </authorList>
    </citation>
    <scope>NUCLEOTIDE SEQUENCE [LARGE SCALE GENOMIC DNA]</scope>
    <source>
        <strain evidence="2 3">DSM 25478</strain>
    </source>
</reference>
<evidence type="ECO:0000256" key="1">
    <source>
        <dbReference type="SAM" id="MobiDB-lite"/>
    </source>
</evidence>
<evidence type="ECO:0000313" key="2">
    <source>
        <dbReference type="EMBL" id="PJJ69864.1"/>
    </source>
</evidence>
<evidence type="ECO:0000313" key="3">
    <source>
        <dbReference type="Proteomes" id="UP000231693"/>
    </source>
</evidence>
<sequence>MTTRTPVPYGTGVLSSRDVGRRPRSKERT</sequence>
<gene>
    <name evidence="2" type="ORF">CLV28_2340</name>
</gene>
<accession>A0A2M9CD56</accession>
<keyword evidence="3" id="KW-1185">Reference proteome</keyword>
<proteinExistence type="predicted"/>
<organism evidence="2 3">
    <name type="scientific">Sediminihabitans luteus</name>
    <dbReference type="NCBI Taxonomy" id="1138585"/>
    <lineage>
        <taxon>Bacteria</taxon>
        <taxon>Bacillati</taxon>
        <taxon>Actinomycetota</taxon>
        <taxon>Actinomycetes</taxon>
        <taxon>Micrococcales</taxon>
        <taxon>Cellulomonadaceae</taxon>
        <taxon>Sediminihabitans</taxon>
    </lineage>
</organism>
<feature type="compositionally biased region" description="Basic and acidic residues" evidence="1">
    <location>
        <begin position="18"/>
        <end position="29"/>
    </location>
</feature>